<dbReference type="InterPro" id="IPR000668">
    <property type="entry name" value="Peptidase_C1A_C"/>
</dbReference>
<keyword evidence="5" id="KW-0865">Zymogen</keyword>
<keyword evidence="3" id="KW-0378">Hydrolase</keyword>
<reference evidence="9" key="1">
    <citation type="journal article" date="2021" name="Mol. Ecol. Resour.">
        <title>Apolygus lucorum genome provides insights into omnivorousness and mesophyll feeding.</title>
        <authorList>
            <person name="Liu Y."/>
            <person name="Liu H."/>
            <person name="Wang H."/>
            <person name="Huang T."/>
            <person name="Liu B."/>
            <person name="Yang B."/>
            <person name="Yin L."/>
            <person name="Li B."/>
            <person name="Zhang Y."/>
            <person name="Zhang S."/>
            <person name="Jiang F."/>
            <person name="Zhang X."/>
            <person name="Ren Y."/>
            <person name="Wang B."/>
            <person name="Wang S."/>
            <person name="Lu Y."/>
            <person name="Wu K."/>
            <person name="Fan W."/>
            <person name="Wang G."/>
        </authorList>
    </citation>
    <scope>NUCLEOTIDE SEQUENCE</scope>
    <source>
        <strain evidence="9">12Hb</strain>
    </source>
</reference>
<dbReference type="InterPro" id="IPR039417">
    <property type="entry name" value="Peptidase_C1A_papain-like"/>
</dbReference>
<dbReference type="InterPro" id="IPR000169">
    <property type="entry name" value="Pept_cys_AS"/>
</dbReference>
<protein>
    <recommendedName>
        <fullName evidence="11">Peptidase C1A papain C-terminal domain-containing protein</fullName>
    </recommendedName>
</protein>
<dbReference type="AlphaFoldDB" id="A0A6A4IQR7"/>
<organism evidence="9 10">
    <name type="scientific">Apolygus lucorum</name>
    <name type="common">Small green plant bug</name>
    <name type="synonym">Lygocoris lucorum</name>
    <dbReference type="NCBI Taxonomy" id="248454"/>
    <lineage>
        <taxon>Eukaryota</taxon>
        <taxon>Metazoa</taxon>
        <taxon>Ecdysozoa</taxon>
        <taxon>Arthropoda</taxon>
        <taxon>Hexapoda</taxon>
        <taxon>Insecta</taxon>
        <taxon>Pterygota</taxon>
        <taxon>Neoptera</taxon>
        <taxon>Paraneoptera</taxon>
        <taxon>Hemiptera</taxon>
        <taxon>Heteroptera</taxon>
        <taxon>Panheteroptera</taxon>
        <taxon>Cimicomorpha</taxon>
        <taxon>Miridae</taxon>
        <taxon>Mirini</taxon>
        <taxon>Apolygus</taxon>
    </lineage>
</organism>
<evidence type="ECO:0000256" key="2">
    <source>
        <dbReference type="ARBA" id="ARBA00022670"/>
    </source>
</evidence>
<accession>A0A6A4IQR7</accession>
<dbReference type="InterPro" id="IPR013201">
    <property type="entry name" value="Prot_inhib_I29"/>
</dbReference>
<dbReference type="InterPro" id="IPR013128">
    <property type="entry name" value="Peptidase_C1A"/>
</dbReference>
<dbReference type="PANTHER" id="PTHR12411">
    <property type="entry name" value="CYSTEINE PROTEASE FAMILY C1-RELATED"/>
    <property type="match status" value="1"/>
</dbReference>
<keyword evidence="6" id="KW-1015">Disulfide bond</keyword>
<evidence type="ECO:0000259" key="8">
    <source>
        <dbReference type="SMART" id="SM00848"/>
    </source>
</evidence>
<feature type="domain" description="Cathepsin propeptide inhibitor" evidence="8">
    <location>
        <begin position="24"/>
        <end position="84"/>
    </location>
</feature>
<keyword evidence="2" id="KW-0645">Protease</keyword>
<name>A0A6A4IQR7_APOLU</name>
<comment type="caution">
    <text evidence="9">The sequence shown here is derived from an EMBL/GenBank/DDBJ whole genome shotgun (WGS) entry which is preliminary data.</text>
</comment>
<dbReference type="GO" id="GO:0006508">
    <property type="term" value="P:proteolysis"/>
    <property type="evidence" value="ECO:0007669"/>
    <property type="project" value="UniProtKB-KW"/>
</dbReference>
<dbReference type="OrthoDB" id="10253408at2759"/>
<dbReference type="Gene3D" id="3.90.70.10">
    <property type="entry name" value="Cysteine proteinases"/>
    <property type="match status" value="1"/>
</dbReference>
<evidence type="ECO:0008006" key="11">
    <source>
        <dbReference type="Google" id="ProtNLM"/>
    </source>
</evidence>
<dbReference type="EMBL" id="WIXP02000001">
    <property type="protein sequence ID" value="KAF6215880.1"/>
    <property type="molecule type" value="Genomic_DNA"/>
</dbReference>
<dbReference type="Proteomes" id="UP000466442">
    <property type="component" value="Linkage Group LG1"/>
</dbReference>
<evidence type="ECO:0000259" key="7">
    <source>
        <dbReference type="SMART" id="SM00645"/>
    </source>
</evidence>
<dbReference type="PRINTS" id="PR00705">
    <property type="entry name" value="PAPAIN"/>
</dbReference>
<dbReference type="PROSITE" id="PS00139">
    <property type="entry name" value="THIOL_PROTEASE_CYS"/>
    <property type="match status" value="1"/>
</dbReference>
<evidence type="ECO:0000256" key="4">
    <source>
        <dbReference type="ARBA" id="ARBA00022807"/>
    </source>
</evidence>
<dbReference type="PROSITE" id="PS00639">
    <property type="entry name" value="THIOL_PROTEASE_HIS"/>
    <property type="match status" value="1"/>
</dbReference>
<evidence type="ECO:0000256" key="3">
    <source>
        <dbReference type="ARBA" id="ARBA00022801"/>
    </source>
</evidence>
<dbReference type="SUPFAM" id="SSF54001">
    <property type="entry name" value="Cysteine proteinases"/>
    <property type="match status" value="1"/>
</dbReference>
<dbReference type="Pfam" id="PF00112">
    <property type="entry name" value="Peptidase_C1"/>
    <property type="match status" value="1"/>
</dbReference>
<evidence type="ECO:0000256" key="1">
    <source>
        <dbReference type="ARBA" id="ARBA00008455"/>
    </source>
</evidence>
<evidence type="ECO:0000313" key="9">
    <source>
        <dbReference type="EMBL" id="KAF6215880.1"/>
    </source>
</evidence>
<dbReference type="SMART" id="SM00645">
    <property type="entry name" value="Pept_C1"/>
    <property type="match status" value="1"/>
</dbReference>
<dbReference type="FunFam" id="3.90.70.10:FF:000006">
    <property type="entry name" value="Cathepsin S"/>
    <property type="match status" value="1"/>
</dbReference>
<dbReference type="SMART" id="SM00848">
    <property type="entry name" value="Inhibitor_I29"/>
    <property type="match status" value="1"/>
</dbReference>
<dbReference type="InterPro" id="IPR025660">
    <property type="entry name" value="Pept_his_AS"/>
</dbReference>
<dbReference type="GO" id="GO:0008234">
    <property type="term" value="F:cysteine-type peptidase activity"/>
    <property type="evidence" value="ECO:0007669"/>
    <property type="project" value="UniProtKB-KW"/>
</dbReference>
<sequence>MYTVLVFASLIGCCLAASISLSEWEAYKSLYGKIYEDPEEDAMRKMTYEMNLEKFEAHNARHQQGLESYTLGVNHLSDWSNSELQLLNGFRHSEELEWGTQIHQPSGLSLPASIDWREKNVVTSVKQQGQCGSCWAFSATGAVESQYAIKTGTLVNLSEQQLVDCDTADHGCHNGTIQYALDYLSQYGQEPLSDYPYDAQQGVCEFKQSDVMVKISSYYAIPRGDENALQDAIATVGPVAVAMDARLLGGYTGGIFDPPICSQDILDHGVLVVGYGTTESGEDYYIIKNSWGDWWGEYGFFRMRRNANNLCGIATQATYPVM</sequence>
<evidence type="ECO:0000313" key="10">
    <source>
        <dbReference type="Proteomes" id="UP000466442"/>
    </source>
</evidence>
<comment type="similarity">
    <text evidence="1">Belongs to the peptidase C1 family.</text>
</comment>
<keyword evidence="4" id="KW-0788">Thiol protease</keyword>
<gene>
    <name evidence="9" type="ORF">GE061_000215</name>
</gene>
<dbReference type="Pfam" id="PF08246">
    <property type="entry name" value="Inhibitor_I29"/>
    <property type="match status" value="1"/>
</dbReference>
<dbReference type="CDD" id="cd02248">
    <property type="entry name" value="Peptidase_C1A"/>
    <property type="match status" value="1"/>
</dbReference>
<evidence type="ECO:0000256" key="5">
    <source>
        <dbReference type="ARBA" id="ARBA00023145"/>
    </source>
</evidence>
<keyword evidence="10" id="KW-1185">Reference proteome</keyword>
<dbReference type="InterPro" id="IPR038765">
    <property type="entry name" value="Papain-like_cys_pep_sf"/>
</dbReference>
<evidence type="ECO:0000256" key="6">
    <source>
        <dbReference type="ARBA" id="ARBA00023157"/>
    </source>
</evidence>
<feature type="domain" description="Peptidase C1A papain C-terminal" evidence="7">
    <location>
        <begin position="110"/>
        <end position="321"/>
    </location>
</feature>
<proteinExistence type="inferred from homology"/>